<organism evidence="1">
    <name type="scientific">Arion vulgaris</name>
    <dbReference type="NCBI Taxonomy" id="1028688"/>
    <lineage>
        <taxon>Eukaryota</taxon>
        <taxon>Metazoa</taxon>
        <taxon>Spiralia</taxon>
        <taxon>Lophotrochozoa</taxon>
        <taxon>Mollusca</taxon>
        <taxon>Gastropoda</taxon>
        <taxon>Heterobranchia</taxon>
        <taxon>Euthyneura</taxon>
        <taxon>Panpulmonata</taxon>
        <taxon>Eupulmonata</taxon>
        <taxon>Stylommatophora</taxon>
        <taxon>Helicina</taxon>
        <taxon>Arionoidea</taxon>
        <taxon>Arionidae</taxon>
        <taxon>Arion</taxon>
    </lineage>
</organism>
<dbReference type="AlphaFoldDB" id="A0A0B6Z6M2"/>
<feature type="non-terminal residue" evidence="1">
    <location>
        <position position="225"/>
    </location>
</feature>
<gene>
    <name evidence="1" type="primary">ORF50869</name>
</gene>
<dbReference type="EMBL" id="HACG01017318">
    <property type="protein sequence ID" value="CEK64183.1"/>
    <property type="molecule type" value="Transcribed_RNA"/>
</dbReference>
<protein>
    <submittedName>
        <fullName evidence="1">Uncharacterized protein</fullName>
    </submittedName>
</protein>
<proteinExistence type="predicted"/>
<accession>A0A0B6Z6M2</accession>
<feature type="non-terminal residue" evidence="1">
    <location>
        <position position="1"/>
    </location>
</feature>
<sequence>SAKGPSLEELEAGKVAAACVRDCQLDQLILDSKFLREDSLQELIKTLVSIRQGTEDQSSLNGHYDEDACVFFLELLVRVVLQNRDRIAPVWQAVHYHLYNIVVNISSHSFLLERAVVGLLRISIRLLRREENATQVLSSLRILLMMKPQVIHSISRQISFGLHDLLRTNAANIHSSQDWYTLFTLLEVAGAGANLPPVMQSRPDVDLSEVINDAGAQSDSEVQDA</sequence>
<name>A0A0B6Z6M2_9EUPU</name>
<evidence type="ECO:0000313" key="1">
    <source>
        <dbReference type="EMBL" id="CEK64183.1"/>
    </source>
</evidence>
<reference evidence="1" key="1">
    <citation type="submission" date="2014-12" db="EMBL/GenBank/DDBJ databases">
        <title>Insight into the proteome of Arion vulgaris.</title>
        <authorList>
            <person name="Aradska J."/>
            <person name="Bulat T."/>
            <person name="Smidak R."/>
            <person name="Sarate P."/>
            <person name="Gangsoo J."/>
            <person name="Sialana F."/>
            <person name="Bilban M."/>
            <person name="Lubec G."/>
        </authorList>
    </citation>
    <scope>NUCLEOTIDE SEQUENCE</scope>
    <source>
        <tissue evidence="1">Skin</tissue>
    </source>
</reference>